<reference evidence="3" key="1">
    <citation type="journal article" date="2023" name="Insect Mol. Biol.">
        <title>Genome sequencing provides insights into the evolution of gene families encoding plant cell wall-degrading enzymes in longhorned beetles.</title>
        <authorList>
            <person name="Shin N.R."/>
            <person name="Okamura Y."/>
            <person name="Kirsch R."/>
            <person name="Pauchet Y."/>
        </authorList>
    </citation>
    <scope>NUCLEOTIDE SEQUENCE</scope>
    <source>
        <strain evidence="3">RBIC_L_NR</strain>
    </source>
</reference>
<keyword evidence="4" id="KW-1185">Reference proteome</keyword>
<gene>
    <name evidence="3" type="ORF">NQ314_015639</name>
</gene>
<dbReference type="EMBL" id="JANEYF010004339">
    <property type="protein sequence ID" value="KAJ8931453.1"/>
    <property type="molecule type" value="Genomic_DNA"/>
</dbReference>
<feature type="signal peptide" evidence="2">
    <location>
        <begin position="1"/>
        <end position="17"/>
    </location>
</feature>
<evidence type="ECO:0000256" key="1">
    <source>
        <dbReference type="SAM" id="MobiDB-lite"/>
    </source>
</evidence>
<accession>A0AAV8WY64</accession>
<evidence type="ECO:0000313" key="3">
    <source>
        <dbReference type="EMBL" id="KAJ8931453.1"/>
    </source>
</evidence>
<dbReference type="AlphaFoldDB" id="A0AAV8WY64"/>
<keyword evidence="2" id="KW-0732">Signal</keyword>
<feature type="compositionally biased region" description="Low complexity" evidence="1">
    <location>
        <begin position="95"/>
        <end position="105"/>
    </location>
</feature>
<feature type="compositionally biased region" description="Pro residues" evidence="1">
    <location>
        <begin position="48"/>
        <end position="61"/>
    </location>
</feature>
<protein>
    <submittedName>
        <fullName evidence="3">Uncharacterized protein</fullName>
    </submittedName>
</protein>
<dbReference type="Proteomes" id="UP001162156">
    <property type="component" value="Unassembled WGS sequence"/>
</dbReference>
<evidence type="ECO:0000256" key="2">
    <source>
        <dbReference type="SAM" id="SignalP"/>
    </source>
</evidence>
<name>A0AAV8WY64_9CUCU</name>
<feature type="region of interest" description="Disordered" evidence="1">
    <location>
        <begin position="33"/>
        <end position="105"/>
    </location>
</feature>
<comment type="caution">
    <text evidence="3">The sequence shown here is derived from an EMBL/GenBank/DDBJ whole genome shotgun (WGS) entry which is preliminary data.</text>
</comment>
<sequence>MFVKLGIIAFAVVVVIAEPPEFYSRQLQNVGATPYHSSQWKPSAEFRPPQPHTIYGPPPQKQGPVQEYGPPSQKYKVPSQEYGPPQKYGPLQEGSTTTEPEFTTTEFSTTEIINTDIEDLRSEDTETHSEKLSNEEKGVYYIYHPSRLLQKVIYSTNDDKENMVFSAKLKYENVEPIKGPIFTYDPETYKFKKV</sequence>
<proteinExistence type="predicted"/>
<evidence type="ECO:0000313" key="4">
    <source>
        <dbReference type="Proteomes" id="UP001162156"/>
    </source>
</evidence>
<feature type="chain" id="PRO_5043698386" evidence="2">
    <location>
        <begin position="18"/>
        <end position="194"/>
    </location>
</feature>
<organism evidence="3 4">
    <name type="scientific">Rhamnusium bicolor</name>
    <dbReference type="NCBI Taxonomy" id="1586634"/>
    <lineage>
        <taxon>Eukaryota</taxon>
        <taxon>Metazoa</taxon>
        <taxon>Ecdysozoa</taxon>
        <taxon>Arthropoda</taxon>
        <taxon>Hexapoda</taxon>
        <taxon>Insecta</taxon>
        <taxon>Pterygota</taxon>
        <taxon>Neoptera</taxon>
        <taxon>Endopterygota</taxon>
        <taxon>Coleoptera</taxon>
        <taxon>Polyphaga</taxon>
        <taxon>Cucujiformia</taxon>
        <taxon>Chrysomeloidea</taxon>
        <taxon>Cerambycidae</taxon>
        <taxon>Lepturinae</taxon>
        <taxon>Rhagiini</taxon>
        <taxon>Rhamnusium</taxon>
    </lineage>
</organism>